<keyword evidence="8" id="KW-0067">ATP-binding</keyword>
<reference evidence="14" key="1">
    <citation type="submission" date="2016-09" db="EMBL/GenBank/DDBJ databases">
        <title>Draft genome of thermotolerant cyanobacterium Desertifilum sp. strain IPPAS B-1220.</title>
        <authorList>
            <person name="Sinetova M.A."/>
            <person name="Bolakhan K."/>
            <person name="Zayadan B.K."/>
            <person name="Mironov K.S."/>
            <person name="Ustinova V."/>
            <person name="Kupriyanova E.V."/>
            <person name="Sidorov R.A."/>
            <person name="Skrypnik A.N."/>
            <person name="Gogoleva N.E."/>
            <person name="Gogolev Y.V."/>
            <person name="Los D.A."/>
        </authorList>
    </citation>
    <scope>NUCLEOTIDE SEQUENCE [LARGE SCALE GENOMIC DNA]</scope>
    <source>
        <strain evidence="14">IPPAS B-1220</strain>
    </source>
</reference>
<gene>
    <name evidence="14" type="ORF">BH720_09685</name>
</gene>
<comment type="caution">
    <text evidence="14">The sequence shown here is derived from an EMBL/GenBank/DDBJ whole genome shotgun (WGS) entry which is preliminary data.</text>
</comment>
<evidence type="ECO:0000256" key="11">
    <source>
        <dbReference type="SAM" id="Phobius"/>
    </source>
</evidence>
<evidence type="ECO:0000256" key="2">
    <source>
        <dbReference type="ARBA" id="ARBA00004370"/>
    </source>
</evidence>
<keyword evidence="10" id="KW-0175">Coiled coil</keyword>
<comment type="subcellular location">
    <subcellularLocation>
        <location evidence="2">Membrane</location>
    </subcellularLocation>
</comment>
<evidence type="ECO:0000256" key="1">
    <source>
        <dbReference type="ARBA" id="ARBA00000085"/>
    </source>
</evidence>
<evidence type="ECO:0000256" key="6">
    <source>
        <dbReference type="ARBA" id="ARBA00022741"/>
    </source>
</evidence>
<dbReference type="PROSITE" id="PS50109">
    <property type="entry name" value="HIS_KIN"/>
    <property type="match status" value="1"/>
</dbReference>
<dbReference type="InterPro" id="IPR036097">
    <property type="entry name" value="HisK_dim/P_sf"/>
</dbReference>
<dbReference type="PRINTS" id="PR00344">
    <property type="entry name" value="BCTRLSENSOR"/>
</dbReference>
<evidence type="ECO:0000256" key="5">
    <source>
        <dbReference type="ARBA" id="ARBA00022679"/>
    </source>
</evidence>
<keyword evidence="6" id="KW-0547">Nucleotide-binding</keyword>
<dbReference type="GO" id="GO:0005524">
    <property type="term" value="F:ATP binding"/>
    <property type="evidence" value="ECO:0007669"/>
    <property type="project" value="UniProtKB-KW"/>
</dbReference>
<dbReference type="Gene3D" id="3.30.565.10">
    <property type="entry name" value="Histidine kinase-like ATPase, C-terminal domain"/>
    <property type="match status" value="1"/>
</dbReference>
<dbReference type="InterPro" id="IPR007891">
    <property type="entry name" value="CHASE3"/>
</dbReference>
<dbReference type="SMART" id="SM00387">
    <property type="entry name" value="HATPase_c"/>
    <property type="match status" value="1"/>
</dbReference>
<name>A0A1E5QLZ9_9CYAN</name>
<evidence type="ECO:0000256" key="9">
    <source>
        <dbReference type="ARBA" id="ARBA00023012"/>
    </source>
</evidence>
<dbReference type="SMART" id="SM00388">
    <property type="entry name" value="HisKA"/>
    <property type="match status" value="1"/>
</dbReference>
<dbReference type="Pfam" id="PF05227">
    <property type="entry name" value="CHASE3"/>
    <property type="match status" value="1"/>
</dbReference>
<keyword evidence="4" id="KW-0597">Phosphoprotein</keyword>
<feature type="transmembrane region" description="Helical" evidence="11">
    <location>
        <begin position="39"/>
        <end position="59"/>
    </location>
</feature>
<dbReference type="CDD" id="cd06225">
    <property type="entry name" value="HAMP"/>
    <property type="match status" value="1"/>
</dbReference>
<organism evidence="14">
    <name type="scientific">Desertifilum tharense IPPAS B-1220</name>
    <dbReference type="NCBI Taxonomy" id="1781255"/>
    <lineage>
        <taxon>Bacteria</taxon>
        <taxon>Bacillati</taxon>
        <taxon>Cyanobacteriota</taxon>
        <taxon>Cyanophyceae</taxon>
        <taxon>Desertifilales</taxon>
        <taxon>Desertifilaceae</taxon>
        <taxon>Desertifilum</taxon>
    </lineage>
</organism>
<evidence type="ECO:0000256" key="4">
    <source>
        <dbReference type="ARBA" id="ARBA00022553"/>
    </source>
</evidence>
<dbReference type="EC" id="2.7.13.3" evidence="3"/>
<keyword evidence="5" id="KW-0808">Transferase</keyword>
<dbReference type="SUPFAM" id="SSF55874">
    <property type="entry name" value="ATPase domain of HSP90 chaperone/DNA topoisomerase II/histidine kinase"/>
    <property type="match status" value="1"/>
</dbReference>
<keyword evidence="11" id="KW-0812">Transmembrane</keyword>
<dbReference type="PROSITE" id="PS50885">
    <property type="entry name" value="HAMP"/>
    <property type="match status" value="1"/>
</dbReference>
<dbReference type="OrthoDB" id="9772100at2"/>
<keyword evidence="11" id="KW-0472">Membrane</keyword>
<dbReference type="InterPro" id="IPR005467">
    <property type="entry name" value="His_kinase_dom"/>
</dbReference>
<keyword evidence="11" id="KW-1133">Transmembrane helix</keyword>
<dbReference type="Gene3D" id="1.10.287.130">
    <property type="match status" value="1"/>
</dbReference>
<evidence type="ECO:0000256" key="10">
    <source>
        <dbReference type="SAM" id="Coils"/>
    </source>
</evidence>
<dbReference type="EMBL" id="MJGC01000051">
    <property type="protein sequence ID" value="OEJ75383.1"/>
    <property type="molecule type" value="Genomic_DNA"/>
</dbReference>
<dbReference type="InterPro" id="IPR003660">
    <property type="entry name" value="HAMP_dom"/>
</dbReference>
<feature type="coiled-coil region" evidence="10">
    <location>
        <begin position="419"/>
        <end position="446"/>
    </location>
</feature>
<feature type="domain" description="Histidine kinase" evidence="12">
    <location>
        <begin position="476"/>
        <end position="736"/>
    </location>
</feature>
<dbReference type="GO" id="GO:0016020">
    <property type="term" value="C:membrane"/>
    <property type="evidence" value="ECO:0007669"/>
    <property type="project" value="UniProtKB-SubCell"/>
</dbReference>
<evidence type="ECO:0000259" key="12">
    <source>
        <dbReference type="PROSITE" id="PS50109"/>
    </source>
</evidence>
<proteinExistence type="predicted"/>
<keyword evidence="9" id="KW-0902">Two-component regulatory system</keyword>
<evidence type="ECO:0000256" key="8">
    <source>
        <dbReference type="ARBA" id="ARBA00022840"/>
    </source>
</evidence>
<sequence length="744" mass="84461">MLRLKLSKKGNFKPLNQPTSNLLPTLNFLIRNLKISDKLTLGFGVLVVLTFLVIGRSYLSSVQATTTISRTREVRMPAALVSADAQTNLLKMVSDMRGYLASGEAVFRDRYHQSRQLFEARLEELTVLLEYSPSVENRRRLETLQQTYKQWSALPDRLFALHNNLLENQPALRLLDNEGEVLISTVVVATDRILQEQEARSPSVINALLLKDTVEFKSSFVLMIAQMRGYLVTQDPDFRFDYGAYFKTNQAAWNELISQRDRLTPTQQANLEIVERAYQQFQPLPQRLFEIVESDRYREDLFLFRQETEPLTEQMLLLLNEIVASQQDTLTSELTGASHGLATGEWQTLLGGLIALGVSSGLTLMLRRQIAHPINRLTTVTNRIMAGDLEARANIESQDEIGILAKTFNQMTDYLQHSKDELEEYSKTLEQRVNDRTQELKEKNQQLGETLLYLQHTQAQLIQTEKMSSLGQLVAGVAHEINNPVNFIHGNVTHVDQYVQDLCRLIDLYQQEYQTPTDKIQDLIDEIDLEFLQEDLPKIFASMQVGTERIREIVQSLRTFSRLDEAEVKEVNIHEGIDSTLLILHHRLKAKPNSQEITIIKEYNSLPAIECYAGQLNQVFMNIIANAIDALEEAGTHKCQDLSSENQWIPTIRIGTEIVGENRIAIRIADNGLGIPFKVQERLFDPFFTTKPVGKGTGLGMSISHQIITEKHKGTIVCHSTPTTGAEFVIEIPIHQHANVMVAS</sequence>
<dbReference type="GO" id="GO:0000155">
    <property type="term" value="F:phosphorelay sensor kinase activity"/>
    <property type="evidence" value="ECO:0007669"/>
    <property type="project" value="InterPro"/>
</dbReference>
<dbReference type="Pfam" id="PF00672">
    <property type="entry name" value="HAMP"/>
    <property type="match status" value="1"/>
</dbReference>
<dbReference type="STRING" id="1781255.BH720_09685"/>
<dbReference type="PANTHER" id="PTHR43065">
    <property type="entry name" value="SENSOR HISTIDINE KINASE"/>
    <property type="match status" value="1"/>
</dbReference>
<evidence type="ECO:0000313" key="14">
    <source>
        <dbReference type="EMBL" id="OEJ75383.1"/>
    </source>
</evidence>
<dbReference type="Gene3D" id="6.10.340.10">
    <property type="match status" value="1"/>
</dbReference>
<dbReference type="InterPro" id="IPR003661">
    <property type="entry name" value="HisK_dim/P_dom"/>
</dbReference>
<dbReference type="CDD" id="cd00082">
    <property type="entry name" value="HisKA"/>
    <property type="match status" value="1"/>
</dbReference>
<protein>
    <recommendedName>
        <fullName evidence="3">histidine kinase</fullName>
        <ecNumber evidence="3">2.7.13.3</ecNumber>
    </recommendedName>
</protein>
<accession>A0A1E5QLZ9</accession>
<dbReference type="Pfam" id="PF02518">
    <property type="entry name" value="HATPase_c"/>
    <property type="match status" value="1"/>
</dbReference>
<feature type="domain" description="HAMP" evidence="13">
    <location>
        <begin position="368"/>
        <end position="420"/>
    </location>
</feature>
<dbReference type="SUPFAM" id="SSF47384">
    <property type="entry name" value="Homodimeric domain of signal transducing histidine kinase"/>
    <property type="match status" value="1"/>
</dbReference>
<evidence type="ECO:0000256" key="7">
    <source>
        <dbReference type="ARBA" id="ARBA00022777"/>
    </source>
</evidence>
<dbReference type="SMART" id="SM00304">
    <property type="entry name" value="HAMP"/>
    <property type="match status" value="1"/>
</dbReference>
<dbReference type="RefSeq" id="WP_069966987.1">
    <property type="nucleotide sequence ID" value="NZ_CM124774.1"/>
</dbReference>
<dbReference type="AlphaFoldDB" id="A0A1E5QLZ9"/>
<dbReference type="PANTHER" id="PTHR43065:SF10">
    <property type="entry name" value="PEROXIDE STRESS-ACTIVATED HISTIDINE KINASE MAK3"/>
    <property type="match status" value="1"/>
</dbReference>
<dbReference type="InterPro" id="IPR004358">
    <property type="entry name" value="Sig_transdc_His_kin-like_C"/>
</dbReference>
<keyword evidence="7" id="KW-0418">Kinase</keyword>
<dbReference type="InterPro" id="IPR003594">
    <property type="entry name" value="HATPase_dom"/>
</dbReference>
<dbReference type="InterPro" id="IPR036890">
    <property type="entry name" value="HATPase_C_sf"/>
</dbReference>
<comment type="catalytic activity">
    <reaction evidence="1">
        <text>ATP + protein L-histidine = ADP + protein N-phospho-L-histidine.</text>
        <dbReference type="EC" id="2.7.13.3"/>
    </reaction>
</comment>
<evidence type="ECO:0000259" key="13">
    <source>
        <dbReference type="PROSITE" id="PS50885"/>
    </source>
</evidence>
<dbReference type="SUPFAM" id="SSF158472">
    <property type="entry name" value="HAMP domain-like"/>
    <property type="match status" value="1"/>
</dbReference>
<evidence type="ECO:0000256" key="3">
    <source>
        <dbReference type="ARBA" id="ARBA00012438"/>
    </source>
</evidence>